<sequence length="49" mass="5574">VSIWQAAAPPQSQGFMLVGTLFIIPFILGYTFWSYYVFRGKVTAEDGYH</sequence>
<evidence type="ECO:0000256" key="5">
    <source>
        <dbReference type="ARBA" id="ARBA00022989"/>
    </source>
</evidence>
<evidence type="ECO:0000256" key="1">
    <source>
        <dbReference type="ARBA" id="ARBA00004651"/>
    </source>
</evidence>
<dbReference type="InterPro" id="IPR003317">
    <property type="entry name" value="Cyt-d_oxidase_su2"/>
</dbReference>
<protein>
    <submittedName>
        <fullName evidence="8">Cyanide-insensitive terminal oxidase CioB</fullName>
    </submittedName>
</protein>
<evidence type="ECO:0000256" key="7">
    <source>
        <dbReference type="SAM" id="Phobius"/>
    </source>
</evidence>
<dbReference type="GO" id="GO:0016682">
    <property type="term" value="F:oxidoreductase activity, acting on diphenols and related substances as donors, oxygen as acceptor"/>
    <property type="evidence" value="ECO:0007669"/>
    <property type="project" value="TreeGrafter"/>
</dbReference>
<keyword evidence="5 7" id="KW-1133">Transmembrane helix</keyword>
<comment type="caution">
    <text evidence="8">The sequence shown here is derived from an EMBL/GenBank/DDBJ whole genome shotgun (WGS) entry which is preliminary data.</text>
</comment>
<organism evidence="8 9">
    <name type="scientific">Pseudomonas syringae pv. maculicola</name>
    <dbReference type="NCBI Taxonomy" id="59511"/>
    <lineage>
        <taxon>Bacteria</taxon>
        <taxon>Pseudomonadati</taxon>
        <taxon>Pseudomonadota</taxon>
        <taxon>Gammaproteobacteria</taxon>
        <taxon>Pseudomonadales</taxon>
        <taxon>Pseudomonadaceae</taxon>
        <taxon>Pseudomonas</taxon>
    </lineage>
</organism>
<dbReference type="EMBL" id="RBNL01003139">
    <property type="protein sequence ID" value="RML57455.1"/>
    <property type="molecule type" value="Genomic_DNA"/>
</dbReference>
<dbReference type="Pfam" id="PF02322">
    <property type="entry name" value="Cyt_bd_oxida_II"/>
    <property type="match status" value="1"/>
</dbReference>
<evidence type="ECO:0000313" key="9">
    <source>
        <dbReference type="Proteomes" id="UP000282378"/>
    </source>
</evidence>
<keyword evidence="3" id="KW-1003">Cell membrane</keyword>
<dbReference type="PANTHER" id="PTHR43141">
    <property type="entry name" value="CYTOCHROME BD2 SUBUNIT II"/>
    <property type="match status" value="1"/>
</dbReference>
<comment type="subcellular location">
    <subcellularLocation>
        <location evidence="1">Cell membrane</location>
        <topology evidence="1">Multi-pass membrane protein</topology>
    </subcellularLocation>
</comment>
<evidence type="ECO:0000256" key="3">
    <source>
        <dbReference type="ARBA" id="ARBA00022475"/>
    </source>
</evidence>
<proteinExistence type="inferred from homology"/>
<keyword evidence="6 7" id="KW-0472">Membrane</keyword>
<evidence type="ECO:0000256" key="2">
    <source>
        <dbReference type="ARBA" id="ARBA00007543"/>
    </source>
</evidence>
<feature type="transmembrane region" description="Helical" evidence="7">
    <location>
        <begin position="15"/>
        <end position="38"/>
    </location>
</feature>
<reference evidence="8 9" key="1">
    <citation type="submission" date="2018-08" db="EMBL/GenBank/DDBJ databases">
        <title>Recombination of ecologically and evolutionarily significant loci maintains genetic cohesion in the Pseudomonas syringae species complex.</title>
        <authorList>
            <person name="Dillon M."/>
            <person name="Thakur S."/>
            <person name="Almeida R.N.D."/>
            <person name="Weir B.S."/>
            <person name="Guttman D.S."/>
        </authorList>
    </citation>
    <scope>NUCLEOTIDE SEQUENCE [LARGE SCALE GENOMIC DNA]</scope>
    <source>
        <strain evidence="8 9">88_10</strain>
    </source>
</reference>
<gene>
    <name evidence="8" type="ORF">APX70_05173</name>
</gene>
<evidence type="ECO:0000313" key="8">
    <source>
        <dbReference type="EMBL" id="RML57455.1"/>
    </source>
</evidence>
<dbReference type="PANTHER" id="PTHR43141:SF4">
    <property type="entry name" value="CYTOCHROME BD2 SUBUNIT II"/>
    <property type="match status" value="1"/>
</dbReference>
<dbReference type="GO" id="GO:0070069">
    <property type="term" value="C:cytochrome complex"/>
    <property type="evidence" value="ECO:0007669"/>
    <property type="project" value="TreeGrafter"/>
</dbReference>
<dbReference type="GO" id="GO:0009055">
    <property type="term" value="F:electron transfer activity"/>
    <property type="evidence" value="ECO:0007669"/>
    <property type="project" value="TreeGrafter"/>
</dbReference>
<feature type="non-terminal residue" evidence="8">
    <location>
        <position position="1"/>
    </location>
</feature>
<dbReference type="GO" id="GO:0019646">
    <property type="term" value="P:aerobic electron transport chain"/>
    <property type="evidence" value="ECO:0007669"/>
    <property type="project" value="TreeGrafter"/>
</dbReference>
<evidence type="ECO:0000256" key="4">
    <source>
        <dbReference type="ARBA" id="ARBA00022692"/>
    </source>
</evidence>
<accession>A0A3M2X260</accession>
<dbReference type="Proteomes" id="UP000282378">
    <property type="component" value="Unassembled WGS sequence"/>
</dbReference>
<name>A0A3M2X260_PSEYM</name>
<keyword evidence="4 7" id="KW-0812">Transmembrane</keyword>
<evidence type="ECO:0000256" key="6">
    <source>
        <dbReference type="ARBA" id="ARBA00023136"/>
    </source>
</evidence>
<dbReference type="GO" id="GO:0005886">
    <property type="term" value="C:plasma membrane"/>
    <property type="evidence" value="ECO:0007669"/>
    <property type="project" value="UniProtKB-SubCell"/>
</dbReference>
<dbReference type="AlphaFoldDB" id="A0A3M2X260"/>
<comment type="similarity">
    <text evidence="2">Belongs to the cytochrome ubiquinol oxidase subunit 2 family.</text>
</comment>